<dbReference type="Gene3D" id="3.20.20.450">
    <property type="entry name" value="EAL domain"/>
    <property type="match status" value="1"/>
</dbReference>
<gene>
    <name evidence="3" type="ORF">JOC83_001748</name>
</gene>
<dbReference type="InterPro" id="IPR043128">
    <property type="entry name" value="Rev_trsase/Diguanyl_cyclase"/>
</dbReference>
<dbReference type="NCBIfam" id="TIGR00229">
    <property type="entry name" value="sensory_box"/>
    <property type="match status" value="1"/>
</dbReference>
<dbReference type="SMART" id="SM00267">
    <property type="entry name" value="GGDEF"/>
    <property type="match status" value="1"/>
</dbReference>
<sequence>MRKESKNYNLRSMALENSEKRFRLLTEFLPDPVIIYSNGDIIASNRACEHIFGSIQKGASIESSILLHLDSYDISLFTTCLVSQQPGTINPPVKMKLITITGEIKTVEMHSVHILYGEEPAVLFVFRDKTEMDILKQELEFLTYHDFLTGLPNRRWYEQKLDEIILQGEGSPFAIMCVNLNRFKWVNDSIGHRYGDLLLQKVSERLVHYVGPKNIVLRHGGDEFAVIVFASISEEFLCSLAEGIVNEIQLPYSIYRTDVQISCSIGITIYPSDGMDKDVLMRNANLALHKAKKDGKTNWMFFSADMQHEALRKAVTERELNKALENKEFELYYQPLINTITQEVVGLEALIRWNHPTKGMVPPGAFISIAEETGQIISMEKWVIHEACRQMKEWESQGIPPIKIGINLSPIHFQKMNFIQDIKKIVDETQFDPQYIDLEITENLALQDTEKVLEKLQSVKGMHITVSIDDFGTGFSSLLYLKKFPIQTLKIAQEFVRNLEKDAENQSIVTSILALAKAFQLNVVAEGVETIEQLNILRHQQCTYVQGYYYSKPLPAKECFQLLQKPRSYDNR</sequence>
<dbReference type="InterPro" id="IPR000014">
    <property type="entry name" value="PAS"/>
</dbReference>
<dbReference type="Proteomes" id="UP000809829">
    <property type="component" value="Unassembled WGS sequence"/>
</dbReference>
<dbReference type="SMART" id="SM00052">
    <property type="entry name" value="EAL"/>
    <property type="match status" value="1"/>
</dbReference>
<dbReference type="CDD" id="cd01949">
    <property type="entry name" value="GGDEF"/>
    <property type="match status" value="1"/>
</dbReference>
<dbReference type="InterPro" id="IPR035919">
    <property type="entry name" value="EAL_sf"/>
</dbReference>
<keyword evidence="4" id="KW-1185">Reference proteome</keyword>
<comment type="caution">
    <text evidence="3">The sequence shown here is derived from an EMBL/GenBank/DDBJ whole genome shotgun (WGS) entry which is preliminary data.</text>
</comment>
<dbReference type="NCBIfam" id="TIGR00254">
    <property type="entry name" value="GGDEF"/>
    <property type="match status" value="1"/>
</dbReference>
<dbReference type="InterPro" id="IPR000160">
    <property type="entry name" value="GGDEF_dom"/>
</dbReference>
<evidence type="ECO:0000259" key="2">
    <source>
        <dbReference type="PROSITE" id="PS50887"/>
    </source>
</evidence>
<dbReference type="Pfam" id="PF13188">
    <property type="entry name" value="PAS_8"/>
    <property type="match status" value="1"/>
</dbReference>
<feature type="domain" description="EAL" evidence="1">
    <location>
        <begin position="313"/>
        <end position="567"/>
    </location>
</feature>
<accession>A0ABS2QVX8</accession>
<dbReference type="SUPFAM" id="SSF141868">
    <property type="entry name" value="EAL domain-like"/>
    <property type="match status" value="1"/>
</dbReference>
<feature type="domain" description="GGDEF" evidence="2">
    <location>
        <begin position="171"/>
        <end position="304"/>
    </location>
</feature>
<dbReference type="PANTHER" id="PTHR44757:SF2">
    <property type="entry name" value="BIOFILM ARCHITECTURE MAINTENANCE PROTEIN MBAA"/>
    <property type="match status" value="1"/>
</dbReference>
<reference evidence="3 4" key="1">
    <citation type="submission" date="2021-01" db="EMBL/GenBank/DDBJ databases">
        <title>Genomic Encyclopedia of Type Strains, Phase IV (KMG-IV): sequencing the most valuable type-strain genomes for metagenomic binning, comparative biology and taxonomic classification.</title>
        <authorList>
            <person name="Goeker M."/>
        </authorList>
    </citation>
    <scope>NUCLEOTIDE SEQUENCE [LARGE SCALE GENOMIC DNA]</scope>
    <source>
        <strain evidence="3 4">DSM 104297</strain>
    </source>
</reference>
<evidence type="ECO:0000259" key="1">
    <source>
        <dbReference type="PROSITE" id="PS50883"/>
    </source>
</evidence>
<dbReference type="PANTHER" id="PTHR44757">
    <property type="entry name" value="DIGUANYLATE CYCLASE DGCP"/>
    <property type="match status" value="1"/>
</dbReference>
<protein>
    <submittedName>
        <fullName evidence="3">Diguanylate cyclase (GGDEF)-like protein/PAS domain S-box-containing protein</fullName>
    </submittedName>
</protein>
<dbReference type="Gene3D" id="3.30.70.270">
    <property type="match status" value="1"/>
</dbReference>
<dbReference type="SUPFAM" id="SSF55073">
    <property type="entry name" value="Nucleotide cyclase"/>
    <property type="match status" value="1"/>
</dbReference>
<name>A0ABS2QVX8_9BACI</name>
<dbReference type="InterPro" id="IPR029787">
    <property type="entry name" value="Nucleotide_cyclase"/>
</dbReference>
<dbReference type="PROSITE" id="PS50883">
    <property type="entry name" value="EAL"/>
    <property type="match status" value="1"/>
</dbReference>
<dbReference type="Gene3D" id="3.30.450.20">
    <property type="entry name" value="PAS domain"/>
    <property type="match status" value="1"/>
</dbReference>
<dbReference type="InterPro" id="IPR035965">
    <property type="entry name" value="PAS-like_dom_sf"/>
</dbReference>
<dbReference type="EMBL" id="JAFBFC010000003">
    <property type="protein sequence ID" value="MBM7702901.1"/>
    <property type="molecule type" value="Genomic_DNA"/>
</dbReference>
<dbReference type="InterPro" id="IPR052155">
    <property type="entry name" value="Biofilm_reg_signaling"/>
</dbReference>
<dbReference type="SUPFAM" id="SSF55785">
    <property type="entry name" value="PYP-like sensor domain (PAS domain)"/>
    <property type="match status" value="1"/>
</dbReference>
<dbReference type="CDD" id="cd01948">
    <property type="entry name" value="EAL"/>
    <property type="match status" value="1"/>
</dbReference>
<evidence type="ECO:0000313" key="4">
    <source>
        <dbReference type="Proteomes" id="UP000809829"/>
    </source>
</evidence>
<dbReference type="Pfam" id="PF00563">
    <property type="entry name" value="EAL"/>
    <property type="match status" value="1"/>
</dbReference>
<organism evidence="3 4">
    <name type="scientific">Priestia iocasae</name>
    <dbReference type="NCBI Taxonomy" id="2291674"/>
    <lineage>
        <taxon>Bacteria</taxon>
        <taxon>Bacillati</taxon>
        <taxon>Bacillota</taxon>
        <taxon>Bacilli</taxon>
        <taxon>Bacillales</taxon>
        <taxon>Bacillaceae</taxon>
        <taxon>Priestia</taxon>
    </lineage>
</organism>
<dbReference type="RefSeq" id="WP_205186300.1">
    <property type="nucleotide sequence ID" value="NZ_JAFBFC010000003.1"/>
</dbReference>
<proteinExistence type="predicted"/>
<dbReference type="Pfam" id="PF00990">
    <property type="entry name" value="GGDEF"/>
    <property type="match status" value="1"/>
</dbReference>
<evidence type="ECO:0000313" key="3">
    <source>
        <dbReference type="EMBL" id="MBM7702901.1"/>
    </source>
</evidence>
<dbReference type="PROSITE" id="PS50887">
    <property type="entry name" value="GGDEF"/>
    <property type="match status" value="1"/>
</dbReference>
<dbReference type="InterPro" id="IPR001633">
    <property type="entry name" value="EAL_dom"/>
</dbReference>